<protein>
    <submittedName>
        <fullName evidence="1">Uncharacterized protein</fullName>
    </submittedName>
</protein>
<accession>A0A9W9LX96</accession>
<dbReference type="Proteomes" id="UP001146351">
    <property type="component" value="Unassembled WGS sequence"/>
</dbReference>
<name>A0A9W9LX96_9EURO</name>
<proteinExistence type="predicted"/>
<sequence>MNRGEAKTAQPGYAGFDYPGMICVARRENNHLIGRGIQSARLWHSCIWSFETKTCTTGLDPEVYFDFSFHAANHLGNEQEPGPSRARVRIMDLTSAIWATKVDPRTLGMVVPTVPLR</sequence>
<dbReference type="EMBL" id="JAPQKO010000002">
    <property type="protein sequence ID" value="KAJ5180564.1"/>
    <property type="molecule type" value="Genomic_DNA"/>
</dbReference>
<organism evidence="1 2">
    <name type="scientific">Penicillium capsulatum</name>
    <dbReference type="NCBI Taxonomy" id="69766"/>
    <lineage>
        <taxon>Eukaryota</taxon>
        <taxon>Fungi</taxon>
        <taxon>Dikarya</taxon>
        <taxon>Ascomycota</taxon>
        <taxon>Pezizomycotina</taxon>
        <taxon>Eurotiomycetes</taxon>
        <taxon>Eurotiomycetidae</taxon>
        <taxon>Eurotiales</taxon>
        <taxon>Aspergillaceae</taxon>
        <taxon>Penicillium</taxon>
    </lineage>
</organism>
<reference evidence="1" key="2">
    <citation type="journal article" date="2023" name="IMA Fungus">
        <title>Comparative genomic study of the Penicillium genus elucidates a diverse pangenome and 15 lateral gene transfer events.</title>
        <authorList>
            <person name="Petersen C."/>
            <person name="Sorensen T."/>
            <person name="Nielsen M.R."/>
            <person name="Sondergaard T.E."/>
            <person name="Sorensen J.L."/>
            <person name="Fitzpatrick D.A."/>
            <person name="Frisvad J.C."/>
            <person name="Nielsen K.L."/>
        </authorList>
    </citation>
    <scope>NUCLEOTIDE SEQUENCE</scope>
    <source>
        <strain evidence="1">IBT 21917</strain>
    </source>
</reference>
<dbReference type="AlphaFoldDB" id="A0A9W9LX96"/>
<keyword evidence="2" id="KW-1185">Reference proteome</keyword>
<gene>
    <name evidence="1" type="ORF">N7492_003774</name>
</gene>
<evidence type="ECO:0000313" key="1">
    <source>
        <dbReference type="EMBL" id="KAJ5180564.1"/>
    </source>
</evidence>
<reference evidence="1" key="1">
    <citation type="submission" date="2022-11" db="EMBL/GenBank/DDBJ databases">
        <authorList>
            <person name="Petersen C."/>
        </authorList>
    </citation>
    <scope>NUCLEOTIDE SEQUENCE</scope>
    <source>
        <strain evidence="1">IBT 21917</strain>
    </source>
</reference>
<comment type="caution">
    <text evidence="1">The sequence shown here is derived from an EMBL/GenBank/DDBJ whole genome shotgun (WGS) entry which is preliminary data.</text>
</comment>
<evidence type="ECO:0000313" key="2">
    <source>
        <dbReference type="Proteomes" id="UP001146351"/>
    </source>
</evidence>